<reference evidence="9 10" key="1">
    <citation type="submission" date="2015-02" db="EMBL/GenBank/DDBJ databases">
        <title>Draft genome sequences of ten Microbacterium spp. with emphasis on heavy metal contaminated environments.</title>
        <authorList>
            <person name="Corretto E."/>
        </authorList>
    </citation>
    <scope>NUCLEOTIDE SEQUENCE [LARGE SCALE GENOMIC DNA]</scope>
    <source>
        <strain evidence="9 10">ARN176</strain>
    </source>
</reference>
<feature type="transmembrane region" description="Helical" evidence="7">
    <location>
        <begin position="137"/>
        <end position="157"/>
    </location>
</feature>
<dbReference type="CDD" id="cd06261">
    <property type="entry name" value="TM_PBP2"/>
    <property type="match status" value="1"/>
</dbReference>
<dbReference type="PATRIC" id="fig|582680.6.peg.443"/>
<dbReference type="SUPFAM" id="SSF161098">
    <property type="entry name" value="MetI-like"/>
    <property type="match status" value="1"/>
</dbReference>
<dbReference type="Pfam" id="PF00528">
    <property type="entry name" value="BPD_transp_1"/>
    <property type="match status" value="1"/>
</dbReference>
<gene>
    <name evidence="9" type="primary">gsiD_1</name>
    <name evidence="9" type="ORF">RS86_00432</name>
</gene>
<dbReference type="PROSITE" id="PS50928">
    <property type="entry name" value="ABC_TM1"/>
    <property type="match status" value="1"/>
</dbReference>
<dbReference type="InterPro" id="IPR035906">
    <property type="entry name" value="MetI-like_sf"/>
</dbReference>
<dbReference type="Gene3D" id="1.10.3720.10">
    <property type="entry name" value="MetI-like"/>
    <property type="match status" value="1"/>
</dbReference>
<evidence type="ECO:0000256" key="6">
    <source>
        <dbReference type="ARBA" id="ARBA00023136"/>
    </source>
</evidence>
<feature type="transmembrane region" description="Helical" evidence="7">
    <location>
        <begin position="73"/>
        <end position="98"/>
    </location>
</feature>
<evidence type="ECO:0000256" key="4">
    <source>
        <dbReference type="ARBA" id="ARBA00022692"/>
    </source>
</evidence>
<evidence type="ECO:0000313" key="9">
    <source>
        <dbReference type="EMBL" id="KJL35892.1"/>
    </source>
</evidence>
<keyword evidence="10" id="KW-1185">Reference proteome</keyword>
<dbReference type="AlphaFoldDB" id="A0A0F0LRN3"/>
<comment type="subcellular location">
    <subcellularLocation>
        <location evidence="1 7">Cell membrane</location>
        <topology evidence="1 7">Multi-pass membrane protein</topology>
    </subcellularLocation>
</comment>
<dbReference type="InterPro" id="IPR050366">
    <property type="entry name" value="BP-dependent_transpt_permease"/>
</dbReference>
<proteinExistence type="inferred from homology"/>
<dbReference type="Proteomes" id="UP000033740">
    <property type="component" value="Unassembled WGS sequence"/>
</dbReference>
<evidence type="ECO:0000256" key="2">
    <source>
        <dbReference type="ARBA" id="ARBA00022448"/>
    </source>
</evidence>
<evidence type="ECO:0000256" key="7">
    <source>
        <dbReference type="RuleBase" id="RU363032"/>
    </source>
</evidence>
<name>A0A0F0LRN3_9MICO</name>
<feature type="transmembrane region" description="Helical" evidence="7">
    <location>
        <begin position="242"/>
        <end position="263"/>
    </location>
</feature>
<keyword evidence="5 7" id="KW-1133">Transmembrane helix</keyword>
<dbReference type="PANTHER" id="PTHR43386">
    <property type="entry name" value="OLIGOPEPTIDE TRANSPORT SYSTEM PERMEASE PROTEIN APPC"/>
    <property type="match status" value="1"/>
</dbReference>
<comment type="similarity">
    <text evidence="7">Belongs to the binding-protein-dependent transport system permease family.</text>
</comment>
<evidence type="ECO:0000256" key="3">
    <source>
        <dbReference type="ARBA" id="ARBA00022475"/>
    </source>
</evidence>
<protein>
    <submittedName>
        <fullName evidence="9">Glutathione transport system permease protein GsiD</fullName>
    </submittedName>
</protein>
<keyword evidence="2 7" id="KW-0813">Transport</keyword>
<evidence type="ECO:0000256" key="1">
    <source>
        <dbReference type="ARBA" id="ARBA00004651"/>
    </source>
</evidence>
<feature type="transmembrane region" description="Helical" evidence="7">
    <location>
        <begin position="192"/>
        <end position="215"/>
    </location>
</feature>
<feature type="domain" description="ABC transmembrane type-1" evidence="8">
    <location>
        <begin position="71"/>
        <end position="260"/>
    </location>
</feature>
<evidence type="ECO:0000256" key="5">
    <source>
        <dbReference type="ARBA" id="ARBA00022989"/>
    </source>
</evidence>
<accession>A0A0F0LRN3</accession>
<keyword evidence="3" id="KW-1003">Cell membrane</keyword>
<comment type="caution">
    <text evidence="9">The sequence shown here is derived from an EMBL/GenBank/DDBJ whole genome shotgun (WGS) entry which is preliminary data.</text>
</comment>
<dbReference type="STRING" id="582680.RS86_00432"/>
<keyword evidence="4 7" id="KW-0812">Transmembrane</keyword>
<dbReference type="PANTHER" id="PTHR43386:SF1">
    <property type="entry name" value="D,D-DIPEPTIDE TRANSPORT SYSTEM PERMEASE PROTEIN DDPC-RELATED"/>
    <property type="match status" value="1"/>
</dbReference>
<evidence type="ECO:0000313" key="10">
    <source>
        <dbReference type="Proteomes" id="UP000033740"/>
    </source>
</evidence>
<feature type="transmembrane region" description="Helical" evidence="7">
    <location>
        <begin position="110"/>
        <end position="131"/>
    </location>
</feature>
<evidence type="ECO:0000259" key="8">
    <source>
        <dbReference type="PROSITE" id="PS50928"/>
    </source>
</evidence>
<dbReference type="GO" id="GO:0055085">
    <property type="term" value="P:transmembrane transport"/>
    <property type="evidence" value="ECO:0007669"/>
    <property type="project" value="InterPro"/>
</dbReference>
<dbReference type="InterPro" id="IPR000515">
    <property type="entry name" value="MetI-like"/>
</dbReference>
<dbReference type="GO" id="GO:0005886">
    <property type="term" value="C:plasma membrane"/>
    <property type="evidence" value="ECO:0007669"/>
    <property type="project" value="UniProtKB-SubCell"/>
</dbReference>
<organism evidence="9 10">
    <name type="scientific">Microbacterium azadirachtae</name>
    <dbReference type="NCBI Taxonomy" id="582680"/>
    <lineage>
        <taxon>Bacteria</taxon>
        <taxon>Bacillati</taxon>
        <taxon>Actinomycetota</taxon>
        <taxon>Actinomycetes</taxon>
        <taxon>Micrococcales</taxon>
        <taxon>Microbacteriaceae</taxon>
        <taxon>Microbacterium</taxon>
    </lineage>
</organism>
<dbReference type="RefSeq" id="WP_045270568.1">
    <property type="nucleotide sequence ID" value="NZ_JYIX01000022.1"/>
</dbReference>
<sequence length="275" mass="28234">MTRSFRRRDITLTIGIAILAVLALAAVVSVFWTPFPLDDTSGGRLVPPGGAHLFGTDKLGRDLFSQVLAGTRIAMLVGLGAVALAGVIGFVVGTAAALLPGWVDDAVSSLLDVLIAFPTLLLAMLIVAARGPGLDTAIVAIGIAGSAIVSRFTRILVKSVLSRSFVTAARTSGAPTLGVLVRHVLPNIWPALVVNLAVLFGAAIMAEASLSYLGLGVPPPNSSLGRLLQEAQGTVLTSPWGAVIPGAVIALLVLGANAVADGLRERFDPTRRGRS</sequence>
<dbReference type="EMBL" id="JYIX01000022">
    <property type="protein sequence ID" value="KJL35892.1"/>
    <property type="molecule type" value="Genomic_DNA"/>
</dbReference>
<keyword evidence="6 7" id="KW-0472">Membrane</keyword>
<feature type="transmembrane region" description="Helical" evidence="7">
    <location>
        <begin position="12"/>
        <end position="32"/>
    </location>
</feature>